<reference evidence="2 3" key="1">
    <citation type="submission" date="2018-04" db="EMBL/GenBank/DDBJ databases">
        <title>Genomic Encyclopedia of Archaeal and Bacterial Type Strains, Phase II (KMG-II): from individual species to whole genera.</title>
        <authorList>
            <person name="Goeker M."/>
        </authorList>
    </citation>
    <scope>NUCLEOTIDE SEQUENCE [LARGE SCALE GENOMIC DNA]</scope>
    <source>
        <strain evidence="2 3">DSM 18064</strain>
    </source>
</reference>
<keyword evidence="1" id="KW-0472">Membrane</keyword>
<keyword evidence="1" id="KW-0812">Transmembrane</keyword>
<proteinExistence type="predicted"/>
<dbReference type="RefSeq" id="WP_107893299.1">
    <property type="nucleotide sequence ID" value="NZ_NHSI01000019.1"/>
</dbReference>
<evidence type="ECO:0008006" key="4">
    <source>
        <dbReference type="Google" id="ProtNLM"/>
    </source>
</evidence>
<dbReference type="AlphaFoldDB" id="A0A2T5BPI4"/>
<accession>A0A2T5BPI4</accession>
<feature type="transmembrane region" description="Helical" evidence="1">
    <location>
        <begin position="6"/>
        <end position="24"/>
    </location>
</feature>
<gene>
    <name evidence="2" type="ORF">C8N32_11910</name>
</gene>
<keyword evidence="3" id="KW-1185">Reference proteome</keyword>
<feature type="transmembrane region" description="Helical" evidence="1">
    <location>
        <begin position="36"/>
        <end position="55"/>
    </location>
</feature>
<dbReference type="OrthoDB" id="7863273at2"/>
<dbReference type="Proteomes" id="UP000243859">
    <property type="component" value="Unassembled WGS sequence"/>
</dbReference>
<name>A0A2T5BPI4_9RHOB</name>
<comment type="caution">
    <text evidence="2">The sequence shown here is derived from an EMBL/GenBank/DDBJ whole genome shotgun (WGS) entry which is preliminary data.</text>
</comment>
<feature type="transmembrane region" description="Helical" evidence="1">
    <location>
        <begin position="67"/>
        <end position="87"/>
    </location>
</feature>
<evidence type="ECO:0000313" key="2">
    <source>
        <dbReference type="EMBL" id="PTN00953.1"/>
    </source>
</evidence>
<keyword evidence="1" id="KW-1133">Transmembrane helix</keyword>
<organism evidence="2 3">
    <name type="scientific">Rhodovulum imhoffii</name>
    <dbReference type="NCBI Taxonomy" id="365340"/>
    <lineage>
        <taxon>Bacteria</taxon>
        <taxon>Pseudomonadati</taxon>
        <taxon>Pseudomonadota</taxon>
        <taxon>Alphaproteobacteria</taxon>
        <taxon>Rhodobacterales</taxon>
        <taxon>Paracoccaceae</taxon>
        <taxon>Rhodovulum</taxon>
    </lineage>
</organism>
<evidence type="ECO:0000313" key="3">
    <source>
        <dbReference type="Proteomes" id="UP000243859"/>
    </source>
</evidence>
<protein>
    <recommendedName>
        <fullName evidence="4">Integral membrane protein</fullName>
    </recommendedName>
</protein>
<evidence type="ECO:0000256" key="1">
    <source>
        <dbReference type="SAM" id="Phobius"/>
    </source>
</evidence>
<dbReference type="EMBL" id="QAAA01000019">
    <property type="protein sequence ID" value="PTN00953.1"/>
    <property type="molecule type" value="Genomic_DNA"/>
</dbReference>
<sequence length="91" mass="9329">MTGSAILLAYASWAVAPVVAYAVLCHGLRGAWRGFLGLFGVYSLAVGAIALSLPAKGPAVVLRHDVIFPWMGAAALSAGLYALGAMAGRRE</sequence>